<dbReference type="PROSITE" id="PS00061">
    <property type="entry name" value="ADH_SHORT"/>
    <property type="match status" value="1"/>
</dbReference>
<dbReference type="EMBL" id="BAABGT010000009">
    <property type="protein sequence ID" value="GAA4537146.1"/>
    <property type="molecule type" value="Genomic_DNA"/>
</dbReference>
<keyword evidence="4" id="KW-1185">Reference proteome</keyword>
<dbReference type="Proteomes" id="UP001501598">
    <property type="component" value="Unassembled WGS sequence"/>
</dbReference>
<dbReference type="SUPFAM" id="SSF51735">
    <property type="entry name" value="NAD(P)-binding Rossmann-fold domains"/>
    <property type="match status" value="1"/>
</dbReference>
<evidence type="ECO:0000256" key="1">
    <source>
        <dbReference type="ARBA" id="ARBA00006484"/>
    </source>
</evidence>
<sequence>MANAGVVAAGAVGAIPAEMWRTVAEIDLDGVWHTMTATVPHIRAGGRGGAILLISSIAGLAPLTHLTHYAAAKHGVVGIMRSLANELGPEFIRVNTVNPTNVDTAMIHNSFGYRLMMPDVERPGRADAERPDGPYARPHAIPVPWVDPADVSAVVAFLLSDEARYIAGVAVPVDAGWLVKH</sequence>
<reference evidence="4" key="1">
    <citation type="journal article" date="2019" name="Int. J. Syst. Evol. Microbiol.">
        <title>The Global Catalogue of Microorganisms (GCM) 10K type strain sequencing project: providing services to taxonomists for standard genome sequencing and annotation.</title>
        <authorList>
            <consortium name="The Broad Institute Genomics Platform"/>
            <consortium name="The Broad Institute Genome Sequencing Center for Infectious Disease"/>
            <person name="Wu L."/>
            <person name="Ma J."/>
        </authorList>
    </citation>
    <scope>NUCLEOTIDE SEQUENCE [LARGE SCALE GENOMIC DNA]</scope>
    <source>
        <strain evidence="4">JCM 17906</strain>
    </source>
</reference>
<gene>
    <name evidence="3" type="ORF">GCM10023175_05220</name>
</gene>
<protein>
    <recommendedName>
        <fullName evidence="5">Enoyl-ACP reductase-like protein</fullName>
    </recommendedName>
</protein>
<organism evidence="3 4">
    <name type="scientific">Pseudonocardia xishanensis</name>
    <dbReference type="NCBI Taxonomy" id="630995"/>
    <lineage>
        <taxon>Bacteria</taxon>
        <taxon>Bacillati</taxon>
        <taxon>Actinomycetota</taxon>
        <taxon>Actinomycetes</taxon>
        <taxon>Pseudonocardiales</taxon>
        <taxon>Pseudonocardiaceae</taxon>
        <taxon>Pseudonocardia</taxon>
    </lineage>
</organism>
<keyword evidence="2" id="KW-0560">Oxidoreductase</keyword>
<proteinExistence type="inferred from homology"/>
<evidence type="ECO:0000313" key="4">
    <source>
        <dbReference type="Proteomes" id="UP001501598"/>
    </source>
</evidence>
<dbReference type="Pfam" id="PF00106">
    <property type="entry name" value="adh_short"/>
    <property type="match status" value="1"/>
</dbReference>
<evidence type="ECO:0000313" key="3">
    <source>
        <dbReference type="EMBL" id="GAA4537146.1"/>
    </source>
</evidence>
<dbReference type="PANTHER" id="PTHR24321:SF8">
    <property type="entry name" value="ESTRADIOL 17-BETA-DEHYDROGENASE 8-RELATED"/>
    <property type="match status" value="1"/>
</dbReference>
<comment type="caution">
    <text evidence="3">The sequence shown here is derived from an EMBL/GenBank/DDBJ whole genome shotgun (WGS) entry which is preliminary data.</text>
</comment>
<dbReference type="CDD" id="cd05233">
    <property type="entry name" value="SDR_c"/>
    <property type="match status" value="1"/>
</dbReference>
<comment type="similarity">
    <text evidence="1">Belongs to the short-chain dehydrogenases/reductases (SDR) family.</text>
</comment>
<dbReference type="InterPro" id="IPR002347">
    <property type="entry name" value="SDR_fam"/>
</dbReference>
<name>A0ABP8RFH2_9PSEU</name>
<dbReference type="InterPro" id="IPR036291">
    <property type="entry name" value="NAD(P)-bd_dom_sf"/>
</dbReference>
<evidence type="ECO:0000256" key="2">
    <source>
        <dbReference type="ARBA" id="ARBA00023002"/>
    </source>
</evidence>
<dbReference type="InterPro" id="IPR020904">
    <property type="entry name" value="Sc_DH/Rdtase_CS"/>
</dbReference>
<dbReference type="PRINTS" id="PR00081">
    <property type="entry name" value="GDHRDH"/>
</dbReference>
<evidence type="ECO:0008006" key="5">
    <source>
        <dbReference type="Google" id="ProtNLM"/>
    </source>
</evidence>
<dbReference type="PANTHER" id="PTHR24321">
    <property type="entry name" value="DEHYDROGENASES, SHORT CHAIN"/>
    <property type="match status" value="1"/>
</dbReference>
<accession>A0ABP8RFH2</accession>
<dbReference type="Gene3D" id="3.40.50.720">
    <property type="entry name" value="NAD(P)-binding Rossmann-like Domain"/>
    <property type="match status" value="1"/>
</dbReference>